<feature type="domain" description="ABC transporter" evidence="4">
    <location>
        <begin position="12"/>
        <end position="240"/>
    </location>
</feature>
<evidence type="ECO:0000256" key="3">
    <source>
        <dbReference type="ARBA" id="ARBA00022840"/>
    </source>
</evidence>
<comment type="caution">
    <text evidence="5">The sequence shown here is derived from an EMBL/GenBank/DDBJ whole genome shotgun (WGS) entry which is preliminary data.</text>
</comment>
<dbReference type="PANTHER" id="PTHR42939">
    <property type="entry name" value="ABC TRANSPORTER ATP-BINDING PROTEIN ALBC-RELATED"/>
    <property type="match status" value="1"/>
</dbReference>
<protein>
    <submittedName>
        <fullName evidence="5">ATP-binding cassette domain-containing protein</fullName>
    </submittedName>
</protein>
<dbReference type="GO" id="GO:0005524">
    <property type="term" value="F:ATP binding"/>
    <property type="evidence" value="ECO:0007669"/>
    <property type="project" value="UniProtKB-KW"/>
</dbReference>
<dbReference type="InterPro" id="IPR051782">
    <property type="entry name" value="ABC_Transporter_VariousFunc"/>
</dbReference>
<dbReference type="CDD" id="cd03230">
    <property type="entry name" value="ABC_DR_subfamily_A"/>
    <property type="match status" value="1"/>
</dbReference>
<dbReference type="Proteomes" id="UP000618579">
    <property type="component" value="Unassembled WGS sequence"/>
</dbReference>
<evidence type="ECO:0000259" key="4">
    <source>
        <dbReference type="PROSITE" id="PS50893"/>
    </source>
</evidence>
<evidence type="ECO:0000313" key="6">
    <source>
        <dbReference type="Proteomes" id="UP000618579"/>
    </source>
</evidence>
<gene>
    <name evidence="5" type="ORF">GC097_10110</name>
</gene>
<dbReference type="InterPro" id="IPR017871">
    <property type="entry name" value="ABC_transporter-like_CS"/>
</dbReference>
<dbReference type="PANTHER" id="PTHR42939:SF1">
    <property type="entry name" value="ABC TRANSPORTER ATP-BINDING PROTEIN ALBC-RELATED"/>
    <property type="match status" value="1"/>
</dbReference>
<keyword evidence="3 5" id="KW-0067">ATP-binding</keyword>
<dbReference type="EMBL" id="WHNZ01000017">
    <property type="protein sequence ID" value="NOV00368.1"/>
    <property type="molecule type" value="Genomic_DNA"/>
</dbReference>
<proteinExistence type="predicted"/>
<dbReference type="InterPro" id="IPR003593">
    <property type="entry name" value="AAA+_ATPase"/>
</dbReference>
<dbReference type="Pfam" id="PF00005">
    <property type="entry name" value="ABC_tran"/>
    <property type="match status" value="1"/>
</dbReference>
<sequence>MNEIHGQDHASLNILDVSKTIGSASILTDLTFKVPVKRIVGFLGPNGAGKTTTLLIAAGLNRPTSGRVLIDGIDMQSQWKEAKARVAFIAEHPLLYEELTGKEFLRFHCDLFGLHLAKHNISEKSEQFQLTNELDKYIKHYSLGNKKKLALLACLLRQPKLLLLDEYISGLDPITSLNIRSILKDYAANQGSVLLSTHQLEVAEKFCDEFIFIEKGCIVDTTSRKDILASNKSLEDYFIHQIHRVRSNQGGNHPRENPS</sequence>
<keyword evidence="2" id="KW-0547">Nucleotide-binding</keyword>
<dbReference type="PROSITE" id="PS00211">
    <property type="entry name" value="ABC_TRANSPORTER_1"/>
    <property type="match status" value="1"/>
</dbReference>
<organism evidence="5 6">
    <name type="scientific">Paenibacillus planticolens</name>
    <dbReference type="NCBI Taxonomy" id="2654976"/>
    <lineage>
        <taxon>Bacteria</taxon>
        <taxon>Bacillati</taxon>
        <taxon>Bacillota</taxon>
        <taxon>Bacilli</taxon>
        <taxon>Bacillales</taxon>
        <taxon>Paenibacillaceae</taxon>
        <taxon>Paenibacillus</taxon>
    </lineage>
</organism>
<accession>A0ABX1ZLE7</accession>
<reference evidence="5 6" key="1">
    <citation type="submission" date="2019-10" db="EMBL/GenBank/DDBJ databases">
        <title>Description of Paenibacillus pedi sp. nov.</title>
        <authorList>
            <person name="Carlier A."/>
            <person name="Qi S."/>
        </authorList>
    </citation>
    <scope>NUCLEOTIDE SEQUENCE [LARGE SCALE GENOMIC DNA]</scope>
    <source>
        <strain evidence="5 6">LMG 31457</strain>
    </source>
</reference>
<keyword evidence="1" id="KW-0813">Transport</keyword>
<keyword evidence="6" id="KW-1185">Reference proteome</keyword>
<dbReference type="InterPro" id="IPR027417">
    <property type="entry name" value="P-loop_NTPase"/>
</dbReference>
<dbReference type="InterPro" id="IPR003439">
    <property type="entry name" value="ABC_transporter-like_ATP-bd"/>
</dbReference>
<name>A0ABX1ZLE7_9BACL</name>
<dbReference type="SUPFAM" id="SSF52540">
    <property type="entry name" value="P-loop containing nucleoside triphosphate hydrolases"/>
    <property type="match status" value="1"/>
</dbReference>
<evidence type="ECO:0000313" key="5">
    <source>
        <dbReference type="EMBL" id="NOV00368.1"/>
    </source>
</evidence>
<dbReference type="Gene3D" id="3.40.50.300">
    <property type="entry name" value="P-loop containing nucleotide triphosphate hydrolases"/>
    <property type="match status" value="1"/>
</dbReference>
<dbReference type="PROSITE" id="PS50893">
    <property type="entry name" value="ABC_TRANSPORTER_2"/>
    <property type="match status" value="1"/>
</dbReference>
<dbReference type="SMART" id="SM00382">
    <property type="entry name" value="AAA"/>
    <property type="match status" value="1"/>
</dbReference>
<dbReference type="RefSeq" id="WP_171683214.1">
    <property type="nucleotide sequence ID" value="NZ_WHNZ01000017.1"/>
</dbReference>
<evidence type="ECO:0000256" key="1">
    <source>
        <dbReference type="ARBA" id="ARBA00022448"/>
    </source>
</evidence>
<evidence type="ECO:0000256" key="2">
    <source>
        <dbReference type="ARBA" id="ARBA00022741"/>
    </source>
</evidence>